<keyword evidence="8 12" id="KW-0406">Ion transport</keyword>
<keyword evidence="11 12" id="KW-0407">Ion channel</keyword>
<dbReference type="AlphaFoldDB" id="A0A1B6KEE4"/>
<evidence type="ECO:0000256" key="10">
    <source>
        <dbReference type="ARBA" id="ARBA00023201"/>
    </source>
</evidence>
<dbReference type="GO" id="GO:0015280">
    <property type="term" value="F:ligand-gated sodium channel activity"/>
    <property type="evidence" value="ECO:0007669"/>
    <property type="project" value="TreeGrafter"/>
</dbReference>
<name>A0A1B6KEE4_9HEMI</name>
<keyword evidence="5 12" id="KW-0812">Transmembrane</keyword>
<reference evidence="14" key="1">
    <citation type="submission" date="2015-11" db="EMBL/GenBank/DDBJ databases">
        <title>De novo transcriptome assembly of four potential Pierce s Disease insect vectors from Arizona vineyards.</title>
        <authorList>
            <person name="Tassone E.E."/>
        </authorList>
    </citation>
    <scope>NUCLEOTIDE SEQUENCE</scope>
</reference>
<protein>
    <submittedName>
        <fullName evidence="14">Uncharacterized protein</fullName>
    </submittedName>
</protein>
<feature type="non-terminal residue" evidence="14">
    <location>
        <position position="240"/>
    </location>
</feature>
<keyword evidence="9 13" id="KW-0472">Membrane</keyword>
<keyword evidence="10 12" id="KW-0739">Sodium transport</keyword>
<evidence type="ECO:0000256" key="12">
    <source>
        <dbReference type="RuleBase" id="RU000679"/>
    </source>
</evidence>
<evidence type="ECO:0000256" key="4">
    <source>
        <dbReference type="ARBA" id="ARBA00022461"/>
    </source>
</evidence>
<evidence type="ECO:0000313" key="14">
    <source>
        <dbReference type="EMBL" id="JAT09795.1"/>
    </source>
</evidence>
<keyword evidence="6 13" id="KW-1133">Transmembrane helix</keyword>
<feature type="transmembrane region" description="Helical" evidence="13">
    <location>
        <begin position="32"/>
        <end position="50"/>
    </location>
</feature>
<keyword evidence="7" id="KW-0915">Sodium</keyword>
<evidence type="ECO:0000256" key="1">
    <source>
        <dbReference type="ARBA" id="ARBA00004141"/>
    </source>
</evidence>
<evidence type="ECO:0000256" key="5">
    <source>
        <dbReference type="ARBA" id="ARBA00022692"/>
    </source>
</evidence>
<dbReference type="EMBL" id="GEBQ01030182">
    <property type="protein sequence ID" value="JAT09795.1"/>
    <property type="molecule type" value="Transcribed_RNA"/>
</dbReference>
<comment type="subcellular location">
    <subcellularLocation>
        <location evidence="1">Membrane</location>
        <topology evidence="1">Multi-pass membrane protein</topology>
    </subcellularLocation>
</comment>
<accession>A0A1B6KEE4</accession>
<dbReference type="InterPro" id="IPR001873">
    <property type="entry name" value="ENaC"/>
</dbReference>
<evidence type="ECO:0000256" key="13">
    <source>
        <dbReference type="SAM" id="Phobius"/>
    </source>
</evidence>
<evidence type="ECO:0000256" key="8">
    <source>
        <dbReference type="ARBA" id="ARBA00023065"/>
    </source>
</evidence>
<evidence type="ECO:0000256" key="6">
    <source>
        <dbReference type="ARBA" id="ARBA00022989"/>
    </source>
</evidence>
<comment type="similarity">
    <text evidence="2 12">Belongs to the amiloride-sensitive sodium channel (TC 1.A.6) family.</text>
</comment>
<dbReference type="GO" id="GO:0005886">
    <property type="term" value="C:plasma membrane"/>
    <property type="evidence" value="ECO:0007669"/>
    <property type="project" value="TreeGrafter"/>
</dbReference>
<evidence type="ECO:0000256" key="11">
    <source>
        <dbReference type="ARBA" id="ARBA00023303"/>
    </source>
</evidence>
<evidence type="ECO:0000256" key="3">
    <source>
        <dbReference type="ARBA" id="ARBA00022448"/>
    </source>
</evidence>
<evidence type="ECO:0000256" key="7">
    <source>
        <dbReference type="ARBA" id="ARBA00023053"/>
    </source>
</evidence>
<dbReference type="Pfam" id="PF00858">
    <property type="entry name" value="ASC"/>
    <property type="match status" value="1"/>
</dbReference>
<gene>
    <name evidence="14" type="ORF">g.21412</name>
</gene>
<evidence type="ECO:0000256" key="2">
    <source>
        <dbReference type="ARBA" id="ARBA00007193"/>
    </source>
</evidence>
<dbReference type="PANTHER" id="PTHR11690">
    <property type="entry name" value="AMILORIDE-SENSITIVE SODIUM CHANNEL-RELATED"/>
    <property type="match status" value="1"/>
</dbReference>
<dbReference type="PANTHER" id="PTHR11690:SF288">
    <property type="entry name" value="AMILORIDE-SENSITIVE NA+ CHANNEL-RELATED"/>
    <property type="match status" value="1"/>
</dbReference>
<proteinExistence type="inferred from homology"/>
<organism evidence="14">
    <name type="scientific">Graphocephala atropunctata</name>
    <dbReference type="NCBI Taxonomy" id="36148"/>
    <lineage>
        <taxon>Eukaryota</taxon>
        <taxon>Metazoa</taxon>
        <taxon>Ecdysozoa</taxon>
        <taxon>Arthropoda</taxon>
        <taxon>Hexapoda</taxon>
        <taxon>Insecta</taxon>
        <taxon>Pterygota</taxon>
        <taxon>Neoptera</taxon>
        <taxon>Paraneoptera</taxon>
        <taxon>Hemiptera</taxon>
        <taxon>Auchenorrhyncha</taxon>
        <taxon>Membracoidea</taxon>
        <taxon>Cicadellidae</taxon>
        <taxon>Cicadellinae</taxon>
        <taxon>Cicadellini</taxon>
        <taxon>Graphocephala</taxon>
    </lineage>
</organism>
<sequence>MSRSHLVTYCNYTTLHGFRYLVDPVCGSVARVLWLCMIVVGVYVTSQMIAEQLLLYQRKPIFVSYQNKRTLIQDIPFPAISVCSQSQVLPSIFNYSALLLKPQNLLTSKEKQQLDYAHYICSRGETGSGFQRYLDASVLDEMFQMRNDLCDEEFEEILWNKVRLVPACQFMQPVLTRSGHCYTFNTVSFFKNVRPQYAAVVQFSLTETNQVPDENLPEDYNDNNISDIAPSLSIYHSFER</sequence>
<keyword evidence="3 12" id="KW-0813">Transport</keyword>
<evidence type="ECO:0000256" key="9">
    <source>
        <dbReference type="ARBA" id="ARBA00023136"/>
    </source>
</evidence>
<keyword evidence="4 12" id="KW-0894">Sodium channel</keyword>